<gene>
    <name evidence="4" type="ORF">SAMN06297229_1882</name>
</gene>
<organism evidence="4 5">
    <name type="scientific">Pseudidiomarina planktonica</name>
    <dbReference type="NCBI Taxonomy" id="1323738"/>
    <lineage>
        <taxon>Bacteria</taxon>
        <taxon>Pseudomonadati</taxon>
        <taxon>Pseudomonadota</taxon>
        <taxon>Gammaproteobacteria</taxon>
        <taxon>Alteromonadales</taxon>
        <taxon>Idiomarinaceae</taxon>
        <taxon>Pseudidiomarina</taxon>
    </lineage>
</organism>
<feature type="domain" description="PLD phosphodiesterase" evidence="1">
    <location>
        <begin position="217"/>
        <end position="248"/>
    </location>
</feature>
<evidence type="ECO:0000259" key="3">
    <source>
        <dbReference type="PROSITE" id="PS51194"/>
    </source>
</evidence>
<feature type="domain" description="Helicase ATP-binding" evidence="2">
    <location>
        <begin position="336"/>
        <end position="490"/>
    </location>
</feature>
<dbReference type="EMBL" id="FXWH01000002">
    <property type="protein sequence ID" value="SMQ79962.1"/>
    <property type="molecule type" value="Genomic_DNA"/>
</dbReference>
<dbReference type="CDD" id="cd18032">
    <property type="entry name" value="DEXHc_RE_I_III_res"/>
    <property type="match status" value="1"/>
</dbReference>
<name>A0A1Y6FYA1_9GAMM</name>
<dbReference type="InterPro" id="IPR027417">
    <property type="entry name" value="P-loop_NTPase"/>
</dbReference>
<keyword evidence="4" id="KW-0067">ATP-binding</keyword>
<dbReference type="OrthoDB" id="9804086at2"/>
<evidence type="ECO:0000259" key="1">
    <source>
        <dbReference type="PROSITE" id="PS50035"/>
    </source>
</evidence>
<dbReference type="Pfam" id="PF11907">
    <property type="entry name" value="DUF3427"/>
    <property type="match status" value="1"/>
</dbReference>
<dbReference type="Pfam" id="PF00271">
    <property type="entry name" value="Helicase_C"/>
    <property type="match status" value="1"/>
</dbReference>
<dbReference type="PROSITE" id="PS51192">
    <property type="entry name" value="HELICASE_ATP_BIND_1"/>
    <property type="match status" value="1"/>
</dbReference>
<evidence type="ECO:0000313" key="4">
    <source>
        <dbReference type="EMBL" id="SMQ79962.1"/>
    </source>
</evidence>
<dbReference type="GO" id="GO:0006793">
    <property type="term" value="P:phosphorus metabolic process"/>
    <property type="evidence" value="ECO:0007669"/>
    <property type="project" value="UniProtKB-ARBA"/>
</dbReference>
<dbReference type="CDD" id="cd18799">
    <property type="entry name" value="SF2_C_EcoAI-like"/>
    <property type="match status" value="1"/>
</dbReference>
<proteinExistence type="predicted"/>
<sequence>MPPLKEGLYELIKTSSLATELEESELVAITERLTEAADVRHLSQAFTEQITQILDELGERGGTREQRLKNQVRFVNDLLTATRQQAQINHEHDAYLEPPEVLRALHLPNQPIEIPEIGLAQPWLFTAGKDSPALLNELQKELSSCNHVEILVSFITVAGVRKIIDTLRQITAVNAEGVARTSLRIITTTYTGATDQKAVKMLAELPNCRVKVSLDGRRTRLHAKAWIFERDSGFGSAYVGSANLSGAALMGGLEWTVKFTERGQNLLYQRAKAHFETLWQDDEFQQYDPHNEDHVKSLRSALARESGGNGNVVGITTFFDIQPKPFQRDILEQLENERAHQRFRNLLVAATGTGKTVMAAFDYKRICQQEGGRPRLLFVAHRQEILKQSLLTYRHVLRDNNFGDLLTGNTHPSNFEHLFSTIQSVGRIIDEFGEDYWRVIVIDECHHIGATTFTDLVERVQPKYLLGLTATPERSDGRSILQHFDSRPDGSPAVQMRLWNALDLQLLAPFEYFACTDDTNFEEVNWRQPGEIAQLDQILSGNDARARSIIRAWQELVSDIGDCRALAFCVTVKHASFMVDQFNKVGIKAAMITGQSSQAERERLPQLLERKEINVLLTVDLFNEGVDLPFVDTLLLLRPTQSSTLFQQQIGRGLRLHEGKDSCLILDFVGQHAQGFRFDVLYGAITGLTRKEILAGVEDGFGRLPSGCHLQLQKQARENILNSLKTAVNYNWQNLTRELRQYQMLQGTDDISLTNFVQEQALELSDIYRYSTGAGQSGWTTLKRSANLVNEVATPEEKYFSRRLAALTHIDDTDYLKVIREVGESNGALEVTEANHSYILMLAYQLAGGQGTPFTVPEFLSRLQQNSLICQELVELTTYLDAKTNHVFTAVPGLENTTLKLHSAYQTREILTAVRYYTEEFHPPHRYGVLRLTEEKTELMFVTLDKSEALHEGVAYDDYAISQELFHWQSQNTAAPHTQAGQRYLNKGSDGWTFQLFVRRNKNSAYRACGPVEFHSFHGEKPMNITWRLKSPLPARLFDAYSVMRAS</sequence>
<dbReference type="GO" id="GO:0004386">
    <property type="term" value="F:helicase activity"/>
    <property type="evidence" value="ECO:0007669"/>
    <property type="project" value="UniProtKB-KW"/>
</dbReference>
<dbReference type="GO" id="GO:0016887">
    <property type="term" value="F:ATP hydrolysis activity"/>
    <property type="evidence" value="ECO:0007669"/>
    <property type="project" value="TreeGrafter"/>
</dbReference>
<dbReference type="PANTHER" id="PTHR47962:SF7">
    <property type="entry name" value="MITOCHONDRIAL ATP-DEPENDENT HELICASE IRC3-RELATED"/>
    <property type="match status" value="1"/>
</dbReference>
<dbReference type="AlphaFoldDB" id="A0A1Y6FYA1"/>
<dbReference type="SMART" id="SM00487">
    <property type="entry name" value="DEXDc"/>
    <property type="match status" value="1"/>
</dbReference>
<dbReference type="InterPro" id="IPR001650">
    <property type="entry name" value="Helicase_C-like"/>
</dbReference>
<dbReference type="Pfam" id="PF04851">
    <property type="entry name" value="ResIII"/>
    <property type="match status" value="1"/>
</dbReference>
<feature type="domain" description="Helicase C-terminal" evidence="3">
    <location>
        <begin position="555"/>
        <end position="701"/>
    </location>
</feature>
<accession>A0A1Y6FYA1</accession>
<keyword evidence="4" id="KW-0547">Nucleotide-binding</keyword>
<keyword evidence="4" id="KW-0347">Helicase</keyword>
<dbReference type="GO" id="GO:0003677">
    <property type="term" value="F:DNA binding"/>
    <property type="evidence" value="ECO:0007669"/>
    <property type="project" value="InterPro"/>
</dbReference>
<dbReference type="Gene3D" id="3.30.870.10">
    <property type="entry name" value="Endonuclease Chain A"/>
    <property type="match status" value="1"/>
</dbReference>
<dbReference type="GO" id="GO:0005524">
    <property type="term" value="F:ATP binding"/>
    <property type="evidence" value="ECO:0007669"/>
    <property type="project" value="InterPro"/>
</dbReference>
<dbReference type="Gene3D" id="3.40.50.300">
    <property type="entry name" value="P-loop containing nucleotide triphosphate hydrolases"/>
    <property type="match status" value="2"/>
</dbReference>
<reference evidence="5" key="1">
    <citation type="submission" date="2017-04" db="EMBL/GenBank/DDBJ databases">
        <authorList>
            <person name="Varghese N."/>
            <person name="Submissions S."/>
        </authorList>
    </citation>
    <scope>NUCLEOTIDE SEQUENCE [LARGE SCALE GENOMIC DNA]</scope>
</reference>
<dbReference type="SUPFAM" id="SSF52540">
    <property type="entry name" value="P-loop containing nucleoside triphosphate hydrolases"/>
    <property type="match status" value="1"/>
</dbReference>
<dbReference type="InterPro" id="IPR021835">
    <property type="entry name" value="DUF3427"/>
</dbReference>
<protein>
    <submittedName>
        <fullName evidence="4">Superfamily II DNA or RNA helicase</fullName>
    </submittedName>
</protein>
<dbReference type="InterPro" id="IPR052511">
    <property type="entry name" value="ATP-dep_Helicase"/>
</dbReference>
<dbReference type="InterPro" id="IPR014001">
    <property type="entry name" value="Helicase_ATP-bd"/>
</dbReference>
<keyword evidence="4" id="KW-0378">Hydrolase</keyword>
<keyword evidence="5" id="KW-1185">Reference proteome</keyword>
<dbReference type="SMART" id="SM00490">
    <property type="entry name" value="HELICc"/>
    <property type="match status" value="1"/>
</dbReference>
<dbReference type="InterPro" id="IPR006935">
    <property type="entry name" value="Helicase/UvrB_N"/>
</dbReference>
<dbReference type="PROSITE" id="PS50035">
    <property type="entry name" value="PLD"/>
    <property type="match status" value="1"/>
</dbReference>
<dbReference type="Proteomes" id="UP000194450">
    <property type="component" value="Unassembled WGS sequence"/>
</dbReference>
<dbReference type="InterPro" id="IPR001736">
    <property type="entry name" value="PLipase_D/transphosphatidylase"/>
</dbReference>
<dbReference type="RefSeq" id="WP_086435019.1">
    <property type="nucleotide sequence ID" value="NZ_FXWH01000002.1"/>
</dbReference>
<dbReference type="PROSITE" id="PS51194">
    <property type="entry name" value="HELICASE_CTER"/>
    <property type="match status" value="1"/>
</dbReference>
<dbReference type="SUPFAM" id="SSF56024">
    <property type="entry name" value="Phospholipase D/nuclease"/>
    <property type="match status" value="1"/>
</dbReference>
<evidence type="ECO:0000313" key="5">
    <source>
        <dbReference type="Proteomes" id="UP000194450"/>
    </source>
</evidence>
<dbReference type="PANTHER" id="PTHR47962">
    <property type="entry name" value="ATP-DEPENDENT HELICASE LHR-RELATED-RELATED"/>
    <property type="match status" value="1"/>
</dbReference>
<evidence type="ECO:0000259" key="2">
    <source>
        <dbReference type="PROSITE" id="PS51192"/>
    </source>
</evidence>